<gene>
    <name evidence="2" type="ORF">HCJ92_06810</name>
</gene>
<reference evidence="2 3" key="1">
    <citation type="submission" date="2020-03" db="EMBL/GenBank/DDBJ databases">
        <title>Draft genome of Streptomyces sp. ventii, isolated from the Axial Seamount in the Pacific Ocean, and resequencing of the two type strains Streptomyces lonarensis strain NCL 716 and Streptomyces bohaiensis strain 11A07.</title>
        <authorList>
            <person name="Loughran R.M."/>
            <person name="Pfannmuller K.M."/>
            <person name="Wasson B.J."/>
            <person name="Deadmond M.C."/>
            <person name="Paddock B.E."/>
            <person name="Koyack M.J."/>
            <person name="Gallegos D.A."/>
            <person name="Mitchell E.A."/>
            <person name="Ushijima B."/>
            <person name="Saw J.H."/>
            <person name="Mcphail K.L."/>
            <person name="Videau P."/>
        </authorList>
    </citation>
    <scope>NUCLEOTIDE SEQUENCE [LARGE SCALE GENOMIC DNA]</scope>
    <source>
        <strain evidence="3">5675061</strain>
    </source>
</reference>
<feature type="chain" id="PRO_5045814236" description="Lipoprotein" evidence="1">
    <location>
        <begin position="36"/>
        <end position="158"/>
    </location>
</feature>
<sequence>MRSIRRTRHPGRPCPGALVTAALLSLATAAGTGCAADPGPHVEGPAPAVDRDSRPLYVSDAAGEPLQRPERFAVTEFVSLTGLRWESWGEPSARATGSVAGTWCLPDCEGGYPATVELHAPAVRERVAYYTRVTVEADGLPENRAAELDGLELYAPFR</sequence>
<feature type="signal peptide" evidence="1">
    <location>
        <begin position="1"/>
        <end position="35"/>
    </location>
</feature>
<keyword evidence="1" id="KW-0732">Signal</keyword>
<accession>A0ABX1AFT2</accession>
<evidence type="ECO:0000313" key="2">
    <source>
        <dbReference type="EMBL" id="NJP66008.1"/>
    </source>
</evidence>
<evidence type="ECO:0000256" key="1">
    <source>
        <dbReference type="SAM" id="SignalP"/>
    </source>
</evidence>
<dbReference type="PROSITE" id="PS51257">
    <property type="entry name" value="PROKAR_LIPOPROTEIN"/>
    <property type="match status" value="1"/>
</dbReference>
<organism evidence="2 3">
    <name type="scientific">Streptomyces spiramenti</name>
    <dbReference type="NCBI Taxonomy" id="2720606"/>
    <lineage>
        <taxon>Bacteria</taxon>
        <taxon>Bacillati</taxon>
        <taxon>Actinomycetota</taxon>
        <taxon>Actinomycetes</taxon>
        <taxon>Kitasatosporales</taxon>
        <taxon>Streptomycetaceae</taxon>
        <taxon>Streptomyces</taxon>
    </lineage>
</organism>
<proteinExistence type="predicted"/>
<comment type="caution">
    <text evidence="2">The sequence shown here is derived from an EMBL/GenBank/DDBJ whole genome shotgun (WGS) entry which is preliminary data.</text>
</comment>
<name>A0ABX1AFT2_9ACTN</name>
<evidence type="ECO:0000313" key="3">
    <source>
        <dbReference type="Proteomes" id="UP000746503"/>
    </source>
</evidence>
<dbReference type="EMBL" id="JAAVJB010000032">
    <property type="protein sequence ID" value="NJP66008.1"/>
    <property type="molecule type" value="Genomic_DNA"/>
</dbReference>
<evidence type="ECO:0008006" key="4">
    <source>
        <dbReference type="Google" id="ProtNLM"/>
    </source>
</evidence>
<keyword evidence="3" id="KW-1185">Reference proteome</keyword>
<dbReference type="Proteomes" id="UP000746503">
    <property type="component" value="Unassembled WGS sequence"/>
</dbReference>
<protein>
    <recommendedName>
        <fullName evidence="4">Lipoprotein</fullName>
    </recommendedName>
</protein>